<dbReference type="Gene3D" id="3.90.1580.10">
    <property type="entry name" value="paralog of FGE (formylglycine-generating enzyme)"/>
    <property type="match status" value="1"/>
</dbReference>
<dbReference type="InterPro" id="IPR019257">
    <property type="entry name" value="MeTrfase_dom"/>
</dbReference>
<dbReference type="InterPro" id="IPR016187">
    <property type="entry name" value="CTDL_fold"/>
</dbReference>
<dbReference type="SUPFAM" id="SSF56436">
    <property type="entry name" value="C-type lectin-like"/>
    <property type="match status" value="1"/>
</dbReference>
<accession>A0AAV9NYN3</accession>
<sequence>MGSLGEQAVAPHIIDIRSDAAGIELKQEILSGLKPEDGGEKTLPTLLLYDDEGLRLFEEITYLDEYYLTEEEIAILTKYADRIAERIPEGSNVVELGSGNLRKIKILLDALEKAGKQVHYYALDLMYDELVRTLQLVPEGTYKHIRCAGLWGTYDDGLAWLKQPKNAAKPKAILSMGSSIGNFPPSEAVEFLAQFAAELKPQDLMLVALDGCQDPDRVYRAYNDRGDVTHNFTSNGLKHANRLLDYEAFRTDDWEATGEFDSAGSRHRAFVTPKKDVTIEGTLIKKGEKVRIEESYKWPFREAENLWRQVSASAKVGANRSRIIEGTSFANDEGTYYLHLLQRPEMISSSKPEQYAAHPVPSLAEWHELWNTWDNVTRKMIPDEKLYDKPIKLRNACIFYLGHIPTFFDMKLTEATKTPPTEPKYFYKIFERGIDPDVENPEKVHAHSEVPDEWPPLDEILRFQQGVRDRVTKFYKSGQAYDDLWTGRTLWLAFEHEIMHMETLLYMLIQSDKTLPPPGTMKPDFEQLAAQAKRDAVENQWIDVPEQKVTIGLNDPDNGDGPVRYFGWDVETPPYTRNVKAFKSKARPITNGEYAQYLAATEKHQLPASWMEMPKTNGTNGVNGVNGHTNGDAGLHHFLEDKAVRTIYGPVPLKYALDWPIAASYDELNGCAKYMGGRIPTLEEVRSIYLYSDALKKKEAANALPKMIPAVNSHLVNEGVQETPPPHPSINGASSAKAGPNPRELFADLTDANVGFKHWHPMPVTQNGGKLAGLSEMGGLWEWTASELVRVDGFEPMKLYPAYSEDFYDGKHNVVLGGSWATHPRVAGRKTFVNWYQRNYPFVWAGARMVKDA</sequence>
<evidence type="ECO:0000313" key="10">
    <source>
        <dbReference type="Proteomes" id="UP001337655"/>
    </source>
</evidence>
<evidence type="ECO:0000313" key="9">
    <source>
        <dbReference type="EMBL" id="KAK5165201.1"/>
    </source>
</evidence>
<dbReference type="GO" id="GO:0008168">
    <property type="term" value="F:methyltransferase activity"/>
    <property type="evidence" value="ECO:0007669"/>
    <property type="project" value="UniProtKB-KW"/>
</dbReference>
<evidence type="ECO:0000256" key="3">
    <source>
        <dbReference type="ARBA" id="ARBA00023002"/>
    </source>
</evidence>
<dbReference type="InterPro" id="IPR029063">
    <property type="entry name" value="SAM-dependent_MTases_sf"/>
</dbReference>
<dbReference type="Pfam" id="PF03781">
    <property type="entry name" value="FGE-sulfatase"/>
    <property type="match status" value="2"/>
</dbReference>
<keyword evidence="2" id="KW-0808">Transferase</keyword>
<feature type="domain" description="Histidine-specific methyltransferase SAM-dependent" evidence="7">
    <location>
        <begin position="26"/>
        <end position="311"/>
    </location>
</feature>
<dbReference type="Pfam" id="PF12867">
    <property type="entry name" value="DinB_2"/>
    <property type="match status" value="1"/>
</dbReference>
<dbReference type="GeneID" id="89930631"/>
<protein>
    <submittedName>
        <fullName evidence="9">Uncharacterized protein</fullName>
    </submittedName>
</protein>
<evidence type="ECO:0000259" key="7">
    <source>
        <dbReference type="Pfam" id="PF10017"/>
    </source>
</evidence>
<dbReference type="InterPro" id="IPR017805">
    <property type="entry name" value="SAM_MeTrfase_EasF-type_put"/>
</dbReference>
<evidence type="ECO:0000259" key="6">
    <source>
        <dbReference type="Pfam" id="PF03781"/>
    </source>
</evidence>
<keyword evidence="4" id="KW-0408">Iron</keyword>
<feature type="domain" description="DinB-like" evidence="8">
    <location>
        <begin position="368"/>
        <end position="503"/>
    </location>
</feature>
<dbReference type="PANTHER" id="PTHR43397">
    <property type="entry name" value="ERGOTHIONEINE BIOSYNTHESIS PROTEIN 1"/>
    <property type="match status" value="1"/>
</dbReference>
<comment type="caution">
    <text evidence="9">The sequence shown here is derived from an EMBL/GenBank/DDBJ whole genome shotgun (WGS) entry which is preliminary data.</text>
</comment>
<proteinExistence type="predicted"/>
<comment type="pathway">
    <text evidence="5">Amino-acid biosynthesis; ergothioneine biosynthesis.</text>
</comment>
<reference evidence="9 10" key="1">
    <citation type="submission" date="2023-08" db="EMBL/GenBank/DDBJ databases">
        <title>Black Yeasts Isolated from many extreme environments.</title>
        <authorList>
            <person name="Coleine C."/>
            <person name="Stajich J.E."/>
            <person name="Selbmann L."/>
        </authorList>
    </citation>
    <scope>NUCLEOTIDE SEQUENCE [LARGE SCALE GENOMIC DNA]</scope>
    <source>
        <strain evidence="9 10">CCFEE 5935</strain>
    </source>
</reference>
<gene>
    <name evidence="9" type="ORF">LTR77_009299</name>
</gene>
<organism evidence="9 10">
    <name type="scientific">Saxophila tyrrhenica</name>
    <dbReference type="NCBI Taxonomy" id="1690608"/>
    <lineage>
        <taxon>Eukaryota</taxon>
        <taxon>Fungi</taxon>
        <taxon>Dikarya</taxon>
        <taxon>Ascomycota</taxon>
        <taxon>Pezizomycotina</taxon>
        <taxon>Dothideomycetes</taxon>
        <taxon>Dothideomycetidae</taxon>
        <taxon>Mycosphaerellales</taxon>
        <taxon>Extremaceae</taxon>
        <taxon>Saxophila</taxon>
    </lineage>
</organism>
<dbReference type="EMBL" id="JAVRRT010000017">
    <property type="protein sequence ID" value="KAK5165201.1"/>
    <property type="molecule type" value="Genomic_DNA"/>
</dbReference>
<evidence type="ECO:0000259" key="8">
    <source>
        <dbReference type="Pfam" id="PF12867"/>
    </source>
</evidence>
<evidence type="ECO:0000256" key="4">
    <source>
        <dbReference type="ARBA" id="ARBA00023004"/>
    </source>
</evidence>
<dbReference type="AlphaFoldDB" id="A0AAV9NYN3"/>
<dbReference type="InterPro" id="IPR005532">
    <property type="entry name" value="SUMF_dom"/>
</dbReference>
<name>A0AAV9NYN3_9PEZI</name>
<dbReference type="Gene3D" id="3.40.50.150">
    <property type="entry name" value="Vaccinia Virus protein VP39"/>
    <property type="match status" value="1"/>
</dbReference>
<evidence type="ECO:0000256" key="2">
    <source>
        <dbReference type="ARBA" id="ARBA00022679"/>
    </source>
</evidence>
<dbReference type="PANTHER" id="PTHR43397:SF1">
    <property type="entry name" value="ERGOTHIONEINE BIOSYNTHESIS PROTEIN 1"/>
    <property type="match status" value="1"/>
</dbReference>
<dbReference type="Proteomes" id="UP001337655">
    <property type="component" value="Unassembled WGS sequence"/>
</dbReference>
<dbReference type="SUPFAM" id="SSF53335">
    <property type="entry name" value="S-adenosyl-L-methionine-dependent methyltransferases"/>
    <property type="match status" value="1"/>
</dbReference>
<keyword evidence="10" id="KW-1185">Reference proteome</keyword>
<keyword evidence="3" id="KW-0560">Oxidoreductase</keyword>
<dbReference type="InterPro" id="IPR042095">
    <property type="entry name" value="SUMF_sf"/>
</dbReference>
<dbReference type="RefSeq" id="XP_064655344.1">
    <property type="nucleotide sequence ID" value="XM_064806527.1"/>
</dbReference>
<dbReference type="Pfam" id="PF10017">
    <property type="entry name" value="Methyltransf_33"/>
    <property type="match status" value="1"/>
</dbReference>
<dbReference type="InterPro" id="IPR051128">
    <property type="entry name" value="EgtD_Methyltrsf_superfamily"/>
</dbReference>
<dbReference type="NCBIfam" id="TIGR03439">
    <property type="entry name" value="methyl_EasF"/>
    <property type="match status" value="1"/>
</dbReference>
<feature type="domain" description="Sulfatase-modifying factor enzyme-like" evidence="6">
    <location>
        <begin position="566"/>
        <end position="685"/>
    </location>
</feature>
<dbReference type="InterPro" id="IPR024775">
    <property type="entry name" value="DinB-like"/>
</dbReference>
<evidence type="ECO:0000256" key="1">
    <source>
        <dbReference type="ARBA" id="ARBA00022603"/>
    </source>
</evidence>
<keyword evidence="1" id="KW-0489">Methyltransferase</keyword>
<feature type="domain" description="Sulfatase-modifying factor enzyme-like" evidence="6">
    <location>
        <begin position="750"/>
        <end position="851"/>
    </location>
</feature>
<dbReference type="GO" id="GO:0032259">
    <property type="term" value="P:methylation"/>
    <property type="evidence" value="ECO:0007669"/>
    <property type="project" value="UniProtKB-KW"/>
</dbReference>
<evidence type="ECO:0000256" key="5">
    <source>
        <dbReference type="ARBA" id="ARBA00037882"/>
    </source>
</evidence>